<evidence type="ECO:0000259" key="1">
    <source>
        <dbReference type="Pfam" id="PF07883"/>
    </source>
</evidence>
<dbReference type="RefSeq" id="WP_380851860.1">
    <property type="nucleotide sequence ID" value="NZ_JBHSFP010000057.1"/>
</dbReference>
<organism evidence="2 3">
    <name type="scientific">Sphaerisporangium dianthi</name>
    <dbReference type="NCBI Taxonomy" id="1436120"/>
    <lineage>
        <taxon>Bacteria</taxon>
        <taxon>Bacillati</taxon>
        <taxon>Actinomycetota</taxon>
        <taxon>Actinomycetes</taxon>
        <taxon>Streptosporangiales</taxon>
        <taxon>Streptosporangiaceae</taxon>
        <taxon>Sphaerisporangium</taxon>
    </lineage>
</organism>
<proteinExistence type="predicted"/>
<sequence>MMTAVMTQALVVSAESAEVVDLPGGGAFTLFADASETGGACGANRLTLGPGREGAKPHYHTLSTEVFYVLDGEMEFLLGEKVTTVGKGGLVVVPPGLPHAFGAAPGTGADLLAVLTPGVERFGYFRRLARVQHGLEPADGLLAVQDRYDLHFADAAAWRAQPGSE</sequence>
<feature type="domain" description="Cupin type-2" evidence="1">
    <location>
        <begin position="46"/>
        <end position="107"/>
    </location>
</feature>
<evidence type="ECO:0000313" key="3">
    <source>
        <dbReference type="Proteomes" id="UP001596004"/>
    </source>
</evidence>
<dbReference type="Pfam" id="PF07883">
    <property type="entry name" value="Cupin_2"/>
    <property type="match status" value="1"/>
</dbReference>
<name>A0ABV9CUI1_9ACTN</name>
<accession>A0ABV9CUI1</accession>
<dbReference type="InterPro" id="IPR053146">
    <property type="entry name" value="QDO-like"/>
</dbReference>
<dbReference type="SUPFAM" id="SSF51182">
    <property type="entry name" value="RmlC-like cupins"/>
    <property type="match status" value="1"/>
</dbReference>
<dbReference type="InterPro" id="IPR014710">
    <property type="entry name" value="RmlC-like_jellyroll"/>
</dbReference>
<dbReference type="EMBL" id="JBHSFP010000057">
    <property type="protein sequence ID" value="MFC4536774.1"/>
    <property type="molecule type" value="Genomic_DNA"/>
</dbReference>
<protein>
    <submittedName>
        <fullName evidence="2">Cupin domain-containing protein</fullName>
    </submittedName>
</protein>
<evidence type="ECO:0000313" key="2">
    <source>
        <dbReference type="EMBL" id="MFC4536774.1"/>
    </source>
</evidence>
<dbReference type="Gene3D" id="2.60.120.10">
    <property type="entry name" value="Jelly Rolls"/>
    <property type="match status" value="1"/>
</dbReference>
<dbReference type="PANTHER" id="PTHR36440:SF1">
    <property type="entry name" value="PUTATIVE (AFU_ORTHOLOGUE AFUA_8G07350)-RELATED"/>
    <property type="match status" value="1"/>
</dbReference>
<dbReference type="Proteomes" id="UP001596004">
    <property type="component" value="Unassembled WGS sequence"/>
</dbReference>
<dbReference type="InterPro" id="IPR011051">
    <property type="entry name" value="RmlC_Cupin_sf"/>
</dbReference>
<dbReference type="InterPro" id="IPR013096">
    <property type="entry name" value="Cupin_2"/>
</dbReference>
<comment type="caution">
    <text evidence="2">The sequence shown here is derived from an EMBL/GenBank/DDBJ whole genome shotgun (WGS) entry which is preliminary data.</text>
</comment>
<dbReference type="PANTHER" id="PTHR36440">
    <property type="entry name" value="PUTATIVE (AFU_ORTHOLOGUE AFUA_8G07350)-RELATED"/>
    <property type="match status" value="1"/>
</dbReference>
<reference evidence="3" key="1">
    <citation type="journal article" date="2019" name="Int. J. Syst. Evol. Microbiol.">
        <title>The Global Catalogue of Microorganisms (GCM) 10K type strain sequencing project: providing services to taxonomists for standard genome sequencing and annotation.</title>
        <authorList>
            <consortium name="The Broad Institute Genomics Platform"/>
            <consortium name="The Broad Institute Genome Sequencing Center for Infectious Disease"/>
            <person name="Wu L."/>
            <person name="Ma J."/>
        </authorList>
    </citation>
    <scope>NUCLEOTIDE SEQUENCE [LARGE SCALE GENOMIC DNA]</scope>
    <source>
        <strain evidence="3">CGMCC 4.7132</strain>
    </source>
</reference>
<keyword evidence="3" id="KW-1185">Reference proteome</keyword>
<gene>
    <name evidence="2" type="ORF">ACFO60_38900</name>
</gene>